<evidence type="ECO:0000256" key="1">
    <source>
        <dbReference type="ARBA" id="ARBA00009199"/>
    </source>
</evidence>
<dbReference type="InterPro" id="IPR020556">
    <property type="entry name" value="Amidase_CS"/>
</dbReference>
<evidence type="ECO:0000259" key="2">
    <source>
        <dbReference type="Pfam" id="PF01425"/>
    </source>
</evidence>
<dbReference type="GO" id="GO:0003824">
    <property type="term" value="F:catalytic activity"/>
    <property type="evidence" value="ECO:0007669"/>
    <property type="project" value="InterPro"/>
</dbReference>
<feature type="non-terminal residue" evidence="3">
    <location>
        <position position="559"/>
    </location>
</feature>
<gene>
    <name evidence="3" type="ORF">CK936_27680</name>
</gene>
<organism evidence="3 4">
    <name type="scientific">Streptomyces albireticuli</name>
    <dbReference type="NCBI Taxonomy" id="1940"/>
    <lineage>
        <taxon>Bacteria</taxon>
        <taxon>Bacillati</taxon>
        <taxon>Actinomycetota</taxon>
        <taxon>Actinomycetes</taxon>
        <taxon>Kitasatosporales</taxon>
        <taxon>Streptomycetaceae</taxon>
        <taxon>Streptomyces</taxon>
    </lineage>
</organism>
<dbReference type="Pfam" id="PF01425">
    <property type="entry name" value="Amidase"/>
    <property type="match status" value="1"/>
</dbReference>
<dbReference type="PANTHER" id="PTHR11895">
    <property type="entry name" value="TRANSAMIDASE"/>
    <property type="match status" value="1"/>
</dbReference>
<keyword evidence="4" id="KW-1185">Reference proteome</keyword>
<proteinExistence type="inferred from homology"/>
<dbReference type="NCBIfam" id="NF004717">
    <property type="entry name" value="PRK06061.1"/>
    <property type="match status" value="1"/>
</dbReference>
<dbReference type="PROSITE" id="PS00571">
    <property type="entry name" value="AMIDASES"/>
    <property type="match status" value="1"/>
</dbReference>
<comment type="similarity">
    <text evidence="1">Belongs to the amidase family.</text>
</comment>
<dbReference type="Gene3D" id="3.90.1300.10">
    <property type="entry name" value="Amidase signature (AS) domain"/>
    <property type="match status" value="1"/>
</dbReference>
<dbReference type="EMBL" id="NSJV01000533">
    <property type="protein sequence ID" value="PAU45770.1"/>
    <property type="molecule type" value="Genomic_DNA"/>
</dbReference>
<protein>
    <recommendedName>
        <fullName evidence="2">Amidase domain-containing protein</fullName>
    </recommendedName>
</protein>
<feature type="domain" description="Amidase" evidence="2">
    <location>
        <begin position="115"/>
        <end position="535"/>
    </location>
</feature>
<name>A0A2A2D361_9ACTN</name>
<dbReference type="PANTHER" id="PTHR11895:SF7">
    <property type="entry name" value="GLUTAMYL-TRNA(GLN) AMIDOTRANSFERASE SUBUNIT A, MITOCHONDRIAL"/>
    <property type="match status" value="1"/>
</dbReference>
<accession>A0A2A2D361</accession>
<dbReference type="InterPro" id="IPR036928">
    <property type="entry name" value="AS_sf"/>
</dbReference>
<dbReference type="Proteomes" id="UP000218944">
    <property type="component" value="Unassembled WGS sequence"/>
</dbReference>
<comment type="caution">
    <text evidence="3">The sequence shown here is derived from an EMBL/GenBank/DDBJ whole genome shotgun (WGS) entry which is preliminary data.</text>
</comment>
<sequence length="559" mass="58267">MVRVLGSLIRWCASCETGSAVYGPRSPVVRGLCAPCGLCGLPGRPVLRSTVRAPPPPGKGGVAHVTAVSVSLCEQLPFPYRGLSTGEGDQVTGFIAGGLGDQARALAAGEVSSRELVARALRRIVETQPTLNAFRRVRASSAAEEAEAADLRLAAGERLPLLGVPVAVKDDMDLAGEPTAFGCAGDFSPKTADSEAVRRLRAAGAVIVGKTNTPEIGQFPFTEGLAFGVTRNPWSPGHTPGGSSGGSAAAVAAGVVAAALGSDGAGSLRIPAAWTHLVGIKPQRGRVSTWPEPEAFQGITCHGPLARTVADAALLLHVASGSHAGDLHRPAPVDMLGAVGREPGRLRIALSLRPAFAATRHWLDPAARAATLRIAERLEALGHEVIEEEPRYGLIGLTFVPRSMAGIREWADQAPDQDLLDARTKVNARLGLLLGGGALRAARAAEPLLRHRIGEIFDRFDVVLTPSTAVPPLRTGEMAHLSTRRTDSAMIAACPYSWPWNILGWPGVSVPAGFTDGGLPLGAQLLGPGGGEPLLISLAGQLEDDLRWFERWPPGFGPG</sequence>
<evidence type="ECO:0000313" key="4">
    <source>
        <dbReference type="Proteomes" id="UP000218944"/>
    </source>
</evidence>
<reference evidence="3 4" key="1">
    <citation type="submission" date="2017-08" db="EMBL/GenBank/DDBJ databases">
        <title>Genome sequence of Streptomyces albireticuli NRRL B-1670.</title>
        <authorList>
            <person name="Graham D.E."/>
            <person name="Mahan K.M."/>
            <person name="Klingeman D.M."/>
            <person name="Hettich R.L."/>
            <person name="Parry R.J."/>
            <person name="Spain J.C."/>
        </authorList>
    </citation>
    <scope>NUCLEOTIDE SEQUENCE [LARGE SCALE GENOMIC DNA]</scope>
    <source>
        <strain evidence="3 4">NRRL B-1670</strain>
    </source>
</reference>
<dbReference type="InterPro" id="IPR023631">
    <property type="entry name" value="Amidase_dom"/>
</dbReference>
<dbReference type="AlphaFoldDB" id="A0A2A2D361"/>
<dbReference type="InterPro" id="IPR000120">
    <property type="entry name" value="Amidase"/>
</dbReference>
<evidence type="ECO:0000313" key="3">
    <source>
        <dbReference type="EMBL" id="PAU45770.1"/>
    </source>
</evidence>
<dbReference type="SUPFAM" id="SSF75304">
    <property type="entry name" value="Amidase signature (AS) enzymes"/>
    <property type="match status" value="1"/>
</dbReference>